<name>A0ABR3AAT7_9AGAR</name>
<feature type="compositionally biased region" description="Polar residues" evidence="1">
    <location>
        <begin position="12"/>
        <end position="22"/>
    </location>
</feature>
<sequence>MNNPFSAWYENSSQAAQGSSRSEPPPSIYGALPVGSSNATNSSTLTFTFTAFNPSILNCTVVGPNNVPYFYVITDPSMPSYTMFKTPDGKSFGLAEWGRTPKVEVRGIVAKQATSQFLRLSSDQRFRVMQVGGHDYMWIPGQGTIMVSRIEPN</sequence>
<feature type="region of interest" description="Disordered" evidence="1">
    <location>
        <begin position="12"/>
        <end position="31"/>
    </location>
</feature>
<accession>A0ABR3AAT7</accession>
<evidence type="ECO:0000313" key="2">
    <source>
        <dbReference type="EMBL" id="KAL0070615.1"/>
    </source>
</evidence>
<keyword evidence="3" id="KW-1185">Reference proteome</keyword>
<dbReference type="Proteomes" id="UP001437256">
    <property type="component" value="Unassembled WGS sequence"/>
</dbReference>
<protein>
    <submittedName>
        <fullName evidence="2">Uncharacterized protein</fullName>
    </submittedName>
</protein>
<proteinExistence type="predicted"/>
<reference evidence="2 3" key="1">
    <citation type="submission" date="2024-05" db="EMBL/GenBank/DDBJ databases">
        <title>A draft genome resource for the thread blight pathogen Marasmius tenuissimus strain MS-2.</title>
        <authorList>
            <person name="Yulfo-Soto G.E."/>
            <person name="Baruah I.K."/>
            <person name="Amoako-Attah I."/>
            <person name="Bukari Y."/>
            <person name="Meinhardt L.W."/>
            <person name="Bailey B.A."/>
            <person name="Cohen S.P."/>
        </authorList>
    </citation>
    <scope>NUCLEOTIDE SEQUENCE [LARGE SCALE GENOMIC DNA]</scope>
    <source>
        <strain evidence="2 3">MS-2</strain>
    </source>
</reference>
<gene>
    <name evidence="2" type="ORF">AAF712_002456</name>
</gene>
<evidence type="ECO:0000313" key="3">
    <source>
        <dbReference type="Proteomes" id="UP001437256"/>
    </source>
</evidence>
<evidence type="ECO:0000256" key="1">
    <source>
        <dbReference type="SAM" id="MobiDB-lite"/>
    </source>
</evidence>
<dbReference type="EMBL" id="JBBXMP010000006">
    <property type="protein sequence ID" value="KAL0070615.1"/>
    <property type="molecule type" value="Genomic_DNA"/>
</dbReference>
<comment type="caution">
    <text evidence="2">The sequence shown here is derived from an EMBL/GenBank/DDBJ whole genome shotgun (WGS) entry which is preliminary data.</text>
</comment>
<organism evidence="2 3">
    <name type="scientific">Marasmius tenuissimus</name>
    <dbReference type="NCBI Taxonomy" id="585030"/>
    <lineage>
        <taxon>Eukaryota</taxon>
        <taxon>Fungi</taxon>
        <taxon>Dikarya</taxon>
        <taxon>Basidiomycota</taxon>
        <taxon>Agaricomycotina</taxon>
        <taxon>Agaricomycetes</taxon>
        <taxon>Agaricomycetidae</taxon>
        <taxon>Agaricales</taxon>
        <taxon>Marasmiineae</taxon>
        <taxon>Marasmiaceae</taxon>
        <taxon>Marasmius</taxon>
    </lineage>
</organism>